<feature type="compositionally biased region" description="Basic and acidic residues" evidence="1">
    <location>
        <begin position="15"/>
        <end position="33"/>
    </location>
</feature>
<accession>A0A834IMN3</accession>
<keyword evidence="3" id="KW-1185">Reference proteome</keyword>
<comment type="caution">
    <text evidence="2">The sequence shown here is derived from an EMBL/GenBank/DDBJ whole genome shotgun (WGS) entry which is preliminary data.</text>
</comment>
<sequence length="68" mass="7639">MARPDKKLNRATGTNERETVAESPERQDSTRTKEKTRRPAKKGAETERSDGQSVAARPRKNSNELLSD</sequence>
<dbReference type="AlphaFoldDB" id="A0A834IMN3"/>
<dbReference type="EMBL" id="JAACXV010000219">
    <property type="protein sequence ID" value="KAF7281842.1"/>
    <property type="molecule type" value="Genomic_DNA"/>
</dbReference>
<proteinExistence type="predicted"/>
<evidence type="ECO:0000313" key="2">
    <source>
        <dbReference type="EMBL" id="KAF7281842.1"/>
    </source>
</evidence>
<reference evidence="2" key="1">
    <citation type="submission" date="2020-08" db="EMBL/GenBank/DDBJ databases">
        <title>Genome sequencing and assembly of the red palm weevil Rhynchophorus ferrugineus.</title>
        <authorList>
            <person name="Dias G.B."/>
            <person name="Bergman C.M."/>
            <person name="Manee M."/>
        </authorList>
    </citation>
    <scope>NUCLEOTIDE SEQUENCE</scope>
    <source>
        <strain evidence="2">AA-2017</strain>
        <tissue evidence="2">Whole larva</tissue>
    </source>
</reference>
<gene>
    <name evidence="2" type="ORF">GWI33_004215</name>
</gene>
<evidence type="ECO:0000256" key="1">
    <source>
        <dbReference type="SAM" id="MobiDB-lite"/>
    </source>
</evidence>
<protein>
    <submittedName>
        <fullName evidence="2">Uncharacterized protein</fullName>
    </submittedName>
</protein>
<organism evidence="2 3">
    <name type="scientific">Rhynchophorus ferrugineus</name>
    <name type="common">Red palm weevil</name>
    <name type="synonym">Curculio ferrugineus</name>
    <dbReference type="NCBI Taxonomy" id="354439"/>
    <lineage>
        <taxon>Eukaryota</taxon>
        <taxon>Metazoa</taxon>
        <taxon>Ecdysozoa</taxon>
        <taxon>Arthropoda</taxon>
        <taxon>Hexapoda</taxon>
        <taxon>Insecta</taxon>
        <taxon>Pterygota</taxon>
        <taxon>Neoptera</taxon>
        <taxon>Endopterygota</taxon>
        <taxon>Coleoptera</taxon>
        <taxon>Polyphaga</taxon>
        <taxon>Cucujiformia</taxon>
        <taxon>Curculionidae</taxon>
        <taxon>Dryophthorinae</taxon>
        <taxon>Rhynchophorus</taxon>
    </lineage>
</organism>
<dbReference type="Proteomes" id="UP000625711">
    <property type="component" value="Unassembled WGS sequence"/>
</dbReference>
<name>A0A834IMN3_RHYFE</name>
<feature type="region of interest" description="Disordered" evidence="1">
    <location>
        <begin position="1"/>
        <end position="68"/>
    </location>
</feature>
<evidence type="ECO:0000313" key="3">
    <source>
        <dbReference type="Proteomes" id="UP000625711"/>
    </source>
</evidence>